<reference evidence="1" key="1">
    <citation type="submission" date="2020-11" db="EMBL/GenBank/DDBJ databases">
        <authorList>
            <consortium name="DOE Joint Genome Institute"/>
            <person name="Ahrendt S."/>
            <person name="Riley R."/>
            <person name="Andreopoulos W."/>
            <person name="Labutti K."/>
            <person name="Pangilinan J."/>
            <person name="Ruiz-Duenas F.J."/>
            <person name="Barrasa J.M."/>
            <person name="Sanchez-Garcia M."/>
            <person name="Camarero S."/>
            <person name="Miyauchi S."/>
            <person name="Serrano A."/>
            <person name="Linde D."/>
            <person name="Babiker R."/>
            <person name="Drula E."/>
            <person name="Ayuso-Fernandez I."/>
            <person name="Pacheco R."/>
            <person name="Padilla G."/>
            <person name="Ferreira P."/>
            <person name="Barriuso J."/>
            <person name="Kellner H."/>
            <person name="Castanera R."/>
            <person name="Alfaro M."/>
            <person name="Ramirez L."/>
            <person name="Pisabarro A.G."/>
            <person name="Kuo A."/>
            <person name="Tritt A."/>
            <person name="Lipzen A."/>
            <person name="He G."/>
            <person name="Yan M."/>
            <person name="Ng V."/>
            <person name="Cullen D."/>
            <person name="Martin F."/>
            <person name="Rosso M.-N."/>
            <person name="Henrissat B."/>
            <person name="Hibbett D."/>
            <person name="Martinez A.T."/>
            <person name="Grigoriev I.V."/>
        </authorList>
    </citation>
    <scope>NUCLEOTIDE SEQUENCE</scope>
    <source>
        <strain evidence="1">MF-IS2</strain>
    </source>
</reference>
<organism evidence="1 2">
    <name type="scientific">Macrolepiota fuliginosa MF-IS2</name>
    <dbReference type="NCBI Taxonomy" id="1400762"/>
    <lineage>
        <taxon>Eukaryota</taxon>
        <taxon>Fungi</taxon>
        <taxon>Dikarya</taxon>
        <taxon>Basidiomycota</taxon>
        <taxon>Agaricomycotina</taxon>
        <taxon>Agaricomycetes</taxon>
        <taxon>Agaricomycetidae</taxon>
        <taxon>Agaricales</taxon>
        <taxon>Agaricineae</taxon>
        <taxon>Agaricaceae</taxon>
        <taxon>Macrolepiota</taxon>
    </lineage>
</organism>
<dbReference type="EMBL" id="MU151744">
    <property type="protein sequence ID" value="KAF9441927.1"/>
    <property type="molecule type" value="Genomic_DNA"/>
</dbReference>
<dbReference type="Proteomes" id="UP000807342">
    <property type="component" value="Unassembled WGS sequence"/>
</dbReference>
<accession>A0A9P5X216</accession>
<name>A0A9P5X216_9AGAR</name>
<evidence type="ECO:0000313" key="1">
    <source>
        <dbReference type="EMBL" id="KAF9441927.1"/>
    </source>
</evidence>
<dbReference type="OrthoDB" id="3004525at2759"/>
<protein>
    <submittedName>
        <fullName evidence="1">Uncharacterized protein</fullName>
    </submittedName>
</protein>
<gene>
    <name evidence="1" type="ORF">P691DRAFT_607495</name>
</gene>
<feature type="non-terminal residue" evidence="1">
    <location>
        <position position="80"/>
    </location>
</feature>
<evidence type="ECO:0000313" key="2">
    <source>
        <dbReference type="Proteomes" id="UP000807342"/>
    </source>
</evidence>
<feature type="non-terminal residue" evidence="1">
    <location>
        <position position="1"/>
    </location>
</feature>
<proteinExistence type="predicted"/>
<comment type="caution">
    <text evidence="1">The sequence shown here is derived from an EMBL/GenBank/DDBJ whole genome shotgun (WGS) entry which is preliminary data.</text>
</comment>
<dbReference type="AlphaFoldDB" id="A0A9P5X216"/>
<sequence length="80" mass="9020">ASYRCLECFNFCPICASCIINQHVHQPFHHIQRWTGTHFKQVSLCGLGFVISLGHNAEASEFIVVHTNGVHQCCIIFCIC</sequence>
<keyword evidence="2" id="KW-1185">Reference proteome</keyword>